<feature type="domain" description="Terminase large subunit gp17-like C-terminal" evidence="2">
    <location>
        <begin position="217"/>
        <end position="362"/>
    </location>
</feature>
<dbReference type="Pfam" id="PF03237">
    <property type="entry name" value="Terminase_6N"/>
    <property type="match status" value="1"/>
</dbReference>
<evidence type="ECO:0000313" key="3">
    <source>
        <dbReference type="EMBL" id="KKN08051.1"/>
    </source>
</evidence>
<name>A0A0F9Q450_9ZZZZ</name>
<dbReference type="InterPro" id="IPR027417">
    <property type="entry name" value="P-loop_NTPase"/>
</dbReference>
<dbReference type="EMBL" id="LAZR01004500">
    <property type="protein sequence ID" value="KKN08051.1"/>
    <property type="molecule type" value="Genomic_DNA"/>
</dbReference>
<proteinExistence type="predicted"/>
<feature type="non-terminal residue" evidence="3">
    <location>
        <position position="1"/>
    </location>
</feature>
<evidence type="ECO:0000256" key="1">
    <source>
        <dbReference type="ARBA" id="ARBA00022612"/>
    </source>
</evidence>
<dbReference type="Gene3D" id="3.40.50.300">
    <property type="entry name" value="P-loop containing nucleotide triphosphate hydrolases"/>
    <property type="match status" value="1"/>
</dbReference>
<protein>
    <recommendedName>
        <fullName evidence="2">Terminase large subunit gp17-like C-terminal domain-containing protein</fullName>
    </recommendedName>
</protein>
<dbReference type="Pfam" id="PF17289">
    <property type="entry name" value="Terminase_6C"/>
    <property type="match status" value="1"/>
</dbReference>
<dbReference type="InterPro" id="IPR035421">
    <property type="entry name" value="Terminase_6C"/>
</dbReference>
<keyword evidence="1" id="KW-1188">Viral release from host cell</keyword>
<sequence>RGYGKTRTGAEWVREQVEDFGKKRIALIAETAADCRDVMIEGPAGLLNICPPWNKPLYEPSKRRLTWPGGARAFTYSGKEPNQLRGPQHDAGWADELAKWQYMDEAWSNFMLGLRGGDDPKAIVTTTPRPLKLIKELVASKTTVVTGGSTYDNKANLPQSFFDTVIKGYEGTRLGQQEIFAQILEDNPEALFTKDNIDHNRLEQTPSVNMMLSGVALDPAVTSGDSASDTGIISGFSAKWNGLTHYFVTHDFTCHEKPLKWSTVAVNAYNRLKLNMIVGEVNNGGDLIKTVIKQVDSSVLFRSVRATKGKKVRAEPISSLYDQNLVHHIGVFPKLEDQMCTWSPDLNEASPDRLDALVWLLTYLSKTSGAKMSAY</sequence>
<accession>A0A0F9Q450</accession>
<reference evidence="3" key="1">
    <citation type="journal article" date="2015" name="Nature">
        <title>Complex archaea that bridge the gap between prokaryotes and eukaryotes.</title>
        <authorList>
            <person name="Spang A."/>
            <person name="Saw J.H."/>
            <person name="Jorgensen S.L."/>
            <person name="Zaremba-Niedzwiedzka K."/>
            <person name="Martijn J."/>
            <person name="Lind A.E."/>
            <person name="van Eijk R."/>
            <person name="Schleper C."/>
            <person name="Guy L."/>
            <person name="Ettema T.J."/>
        </authorList>
    </citation>
    <scope>NUCLEOTIDE SEQUENCE</scope>
</reference>
<dbReference type="AlphaFoldDB" id="A0A0F9Q450"/>
<organism evidence="3">
    <name type="scientific">marine sediment metagenome</name>
    <dbReference type="NCBI Taxonomy" id="412755"/>
    <lineage>
        <taxon>unclassified sequences</taxon>
        <taxon>metagenomes</taxon>
        <taxon>ecological metagenomes</taxon>
    </lineage>
</organism>
<comment type="caution">
    <text evidence="3">The sequence shown here is derived from an EMBL/GenBank/DDBJ whole genome shotgun (WGS) entry which is preliminary data.</text>
</comment>
<gene>
    <name evidence="3" type="ORF">LCGC14_1060740</name>
</gene>
<evidence type="ECO:0000259" key="2">
    <source>
        <dbReference type="Pfam" id="PF17289"/>
    </source>
</evidence>